<comment type="caution">
    <text evidence="1">The sequence shown here is derived from an EMBL/GenBank/DDBJ whole genome shotgun (WGS) entry which is preliminary data.</text>
</comment>
<proteinExistence type="predicted"/>
<dbReference type="Proteomes" id="UP000680279">
    <property type="component" value="Unassembled WGS sequence"/>
</dbReference>
<evidence type="ECO:0000313" key="1">
    <source>
        <dbReference type="EMBL" id="GIN21226.1"/>
    </source>
</evidence>
<name>A0ABQ4K669_9BACI</name>
<protein>
    <submittedName>
        <fullName evidence="1">Uncharacterized protein</fullName>
    </submittedName>
</protein>
<gene>
    <name evidence="1" type="ORF">J1TS3_23600</name>
</gene>
<organism evidence="1 2">
    <name type="scientific">Siminovitchia fordii</name>
    <dbReference type="NCBI Taxonomy" id="254759"/>
    <lineage>
        <taxon>Bacteria</taxon>
        <taxon>Bacillati</taxon>
        <taxon>Bacillota</taxon>
        <taxon>Bacilli</taxon>
        <taxon>Bacillales</taxon>
        <taxon>Bacillaceae</taxon>
        <taxon>Siminovitchia</taxon>
    </lineage>
</organism>
<sequence>MARRENEEYRISINIFANGFLDYYNSYVYTLIWSIYNEREELNGSNQTIKVIKVLKFYRGKRE</sequence>
<dbReference type="EMBL" id="BOQT01000007">
    <property type="protein sequence ID" value="GIN21226.1"/>
    <property type="molecule type" value="Genomic_DNA"/>
</dbReference>
<reference evidence="1 2" key="1">
    <citation type="submission" date="2021-03" db="EMBL/GenBank/DDBJ databases">
        <title>Antimicrobial resistance genes in bacteria isolated from Japanese honey, and their potential for conferring macrolide and lincosamide resistance in the American foulbrood pathogen Paenibacillus larvae.</title>
        <authorList>
            <person name="Okamoto M."/>
            <person name="Kumagai M."/>
            <person name="Kanamori H."/>
            <person name="Takamatsu D."/>
        </authorList>
    </citation>
    <scope>NUCLEOTIDE SEQUENCE [LARGE SCALE GENOMIC DNA]</scope>
    <source>
        <strain evidence="1 2">J1TS3</strain>
    </source>
</reference>
<accession>A0ABQ4K669</accession>
<evidence type="ECO:0000313" key="2">
    <source>
        <dbReference type="Proteomes" id="UP000680279"/>
    </source>
</evidence>
<keyword evidence="2" id="KW-1185">Reference proteome</keyword>